<evidence type="ECO:0000313" key="1">
    <source>
        <dbReference type="EMBL" id="KRY83248.1"/>
    </source>
</evidence>
<proteinExistence type="predicted"/>
<keyword evidence="2" id="KW-1185">Reference proteome</keyword>
<protein>
    <submittedName>
        <fullName evidence="1">Uncharacterized protein</fullName>
    </submittedName>
</protein>
<organism evidence="1 2">
    <name type="scientific">Trichinella pseudospiralis</name>
    <name type="common">Parasitic roundworm</name>
    <dbReference type="NCBI Taxonomy" id="6337"/>
    <lineage>
        <taxon>Eukaryota</taxon>
        <taxon>Metazoa</taxon>
        <taxon>Ecdysozoa</taxon>
        <taxon>Nematoda</taxon>
        <taxon>Enoplea</taxon>
        <taxon>Dorylaimia</taxon>
        <taxon>Trichinellida</taxon>
        <taxon>Trichinellidae</taxon>
        <taxon>Trichinella</taxon>
    </lineage>
</organism>
<sequence>MHVLKHEVEHNICKPDITIYIAFIRKKKEFCDYVEQQELSRTTPFINISRLDNSAEGQQEPAEL</sequence>
<dbReference type="EMBL" id="JYDT01000146">
    <property type="protein sequence ID" value="KRY83248.1"/>
    <property type="molecule type" value="Genomic_DNA"/>
</dbReference>
<gene>
    <name evidence="1" type="ORF">T4D_10351</name>
</gene>
<dbReference type="AlphaFoldDB" id="A0A0V1FAV2"/>
<reference evidence="1 2" key="1">
    <citation type="submission" date="2015-01" db="EMBL/GenBank/DDBJ databases">
        <title>Evolution of Trichinella species and genotypes.</title>
        <authorList>
            <person name="Korhonen P.K."/>
            <person name="Edoardo P."/>
            <person name="Giuseppe L.R."/>
            <person name="Gasser R.B."/>
        </authorList>
    </citation>
    <scope>NUCLEOTIDE SEQUENCE [LARGE SCALE GENOMIC DNA]</scope>
    <source>
        <strain evidence="1">ISS470</strain>
    </source>
</reference>
<comment type="caution">
    <text evidence="1">The sequence shown here is derived from an EMBL/GenBank/DDBJ whole genome shotgun (WGS) entry which is preliminary data.</text>
</comment>
<name>A0A0V1FAV2_TRIPS</name>
<evidence type="ECO:0000313" key="2">
    <source>
        <dbReference type="Proteomes" id="UP000054995"/>
    </source>
</evidence>
<accession>A0A0V1FAV2</accession>
<dbReference type="Proteomes" id="UP000054995">
    <property type="component" value="Unassembled WGS sequence"/>
</dbReference>